<proteinExistence type="predicted"/>
<dbReference type="EMBL" id="MAYT01000031">
    <property type="protein sequence ID" value="OCA81273.1"/>
    <property type="molecule type" value="Genomic_DNA"/>
</dbReference>
<sequence length="765" mass="85802">MKITGYTDRMSVQPGEKIKFMVNSHYNKYKTEIVRLIHGDSNPEGPGVKIHKVEADVNKEYSGRKQDIHMGSYIKFNNQSLFSLISSFSLQAMIYPTTPELGIQGILTKWSPVNNTGYGLFIDEKGCLAVWIGDDKGNVEKLSTDIPLVTGCWYFVGGSFDEESGKLSICQEVVLNGTNSRFSLPYGTDELNVSHERKVNIKPYADNNAEFLIASILGKQPDGKHKVINRYNGKIDRPRVASVALSKEEMKSWIDHPSGKGLVAAWDFSEGITRKGFRELEKIYDQSPNQLHGETVNHPTRAVTGYNWTSEEQNFVHAPEQYGAIHFHDDDLTDAKWDVDFEWKVPDNLQSGVYAAHVYAGEDEDYITFFVRPKKGKKPTAKAVLIMPTASYLAYANNRFQDVPLAQLMFGRAPVVQQEDMYLGEHAEYGLSTYDHHNDGTGVCFSSALRPILNMRPKYRHNLSPSLWQFNADLHLVDWLTEKGFEFDVVTDQDVHFEGAELLNQYKVAITGSHPEYYSGPMLDAVEGFQDNGGRFMYMGSNGFYWVVTFDPKNPNLMEVRKNYGNQGWKSKPGEIHLSITGEQGSIWKHRGRAPQKICGTGYAAQGFEVSSYYRRTEESFNPEVDWIFEGIEKGEKIGDFGLVGGGAAGLELDIYDTELGTPPHAVIVASSEGHTNVYMPVAEELYFNIPGLSGEQNPRVRADMVFYHTPNGGAVFSTSSISYCGSLSHNNYDNNVSKLTENVLKRFLADQPLPGAEKKQVLTK</sequence>
<name>A0A1B9ABQ9_9BACI</name>
<dbReference type="InterPro" id="IPR013320">
    <property type="entry name" value="ConA-like_dom_sf"/>
</dbReference>
<reference evidence="3" key="1">
    <citation type="submission" date="2016-05" db="EMBL/GenBank/DDBJ databases">
        <authorList>
            <person name="Liu B."/>
            <person name="Wang J."/>
            <person name="Zhu Y."/>
            <person name="Liu G."/>
            <person name="Chen Q."/>
            <person name="Chen Z."/>
            <person name="Lan J."/>
            <person name="Che J."/>
            <person name="Ge C."/>
            <person name="Shi H."/>
            <person name="Pan Z."/>
            <person name="Liu X."/>
        </authorList>
    </citation>
    <scope>NUCLEOTIDE SEQUENCE [LARGE SCALE GENOMIC DNA]</scope>
    <source>
        <strain evidence="3">FJAT-27215</strain>
    </source>
</reference>
<accession>A0A1B9ABQ9</accession>
<evidence type="ECO:0000313" key="2">
    <source>
        <dbReference type="EMBL" id="OCA81273.1"/>
    </source>
</evidence>
<evidence type="ECO:0000313" key="3">
    <source>
        <dbReference type="Proteomes" id="UP000092578"/>
    </source>
</evidence>
<dbReference type="InterPro" id="IPR029062">
    <property type="entry name" value="Class_I_gatase-like"/>
</dbReference>
<dbReference type="SUPFAM" id="SSF52317">
    <property type="entry name" value="Class I glutamine amidotransferase-like"/>
    <property type="match status" value="1"/>
</dbReference>
<protein>
    <recommendedName>
        <fullName evidence="1">N,N-dimethylformamidase beta subunit-like C-terminal domain-containing protein</fullName>
    </recommendedName>
</protein>
<dbReference type="InterPro" id="IPR046540">
    <property type="entry name" value="DMFA2_C"/>
</dbReference>
<dbReference type="Gene3D" id="2.60.120.200">
    <property type="match status" value="1"/>
</dbReference>
<gene>
    <name evidence="2" type="ORF">A8F95_16050</name>
</gene>
<dbReference type="Pfam" id="PF20254">
    <property type="entry name" value="DMFA2_C"/>
    <property type="match status" value="1"/>
</dbReference>
<dbReference type="AlphaFoldDB" id="A0A1B9ABQ9"/>
<feature type="domain" description="N,N-dimethylformamidase beta subunit-like C-terminal" evidence="1">
    <location>
        <begin position="300"/>
        <end position="735"/>
    </location>
</feature>
<comment type="caution">
    <text evidence="2">The sequence shown here is derived from an EMBL/GenBank/DDBJ whole genome shotgun (WGS) entry which is preliminary data.</text>
</comment>
<dbReference type="RefSeq" id="WP_065412100.1">
    <property type="nucleotide sequence ID" value="NZ_MAYT01000031.1"/>
</dbReference>
<evidence type="ECO:0000259" key="1">
    <source>
        <dbReference type="Pfam" id="PF20254"/>
    </source>
</evidence>
<keyword evidence="3" id="KW-1185">Reference proteome</keyword>
<organism evidence="2 3">
    <name type="scientific">Pseudobacillus wudalianchiensis</name>
    <dbReference type="NCBI Taxonomy" id="1743143"/>
    <lineage>
        <taxon>Bacteria</taxon>
        <taxon>Bacillati</taxon>
        <taxon>Bacillota</taxon>
        <taxon>Bacilli</taxon>
        <taxon>Bacillales</taxon>
        <taxon>Bacillaceae</taxon>
        <taxon>Pseudobacillus</taxon>
    </lineage>
</organism>
<dbReference type="SUPFAM" id="SSF49899">
    <property type="entry name" value="Concanavalin A-like lectins/glucanases"/>
    <property type="match status" value="1"/>
</dbReference>
<dbReference type="Proteomes" id="UP000092578">
    <property type="component" value="Unassembled WGS sequence"/>
</dbReference>